<keyword evidence="1" id="KW-0472">Membrane</keyword>
<evidence type="ECO:0000313" key="2">
    <source>
        <dbReference type="EMBL" id="KEK21035.1"/>
    </source>
</evidence>
<accession>A0A073K3I9</accession>
<dbReference type="AlphaFoldDB" id="A0A073K3I9"/>
<dbReference type="Proteomes" id="UP000027822">
    <property type="component" value="Unassembled WGS sequence"/>
</dbReference>
<proteinExistence type="predicted"/>
<reference evidence="2 3" key="1">
    <citation type="submission" date="2014-06" db="EMBL/GenBank/DDBJ databases">
        <title>Draft genome sequence of Bacillus manliponensis JCM 15802 (MCCC 1A00708).</title>
        <authorList>
            <person name="Lai Q."/>
            <person name="Liu Y."/>
            <person name="Shao Z."/>
        </authorList>
    </citation>
    <scope>NUCLEOTIDE SEQUENCE [LARGE SCALE GENOMIC DNA]</scope>
    <source>
        <strain evidence="2 3">JCM 15802</strain>
    </source>
</reference>
<keyword evidence="1" id="KW-1133">Transmembrane helix</keyword>
<dbReference type="RefSeq" id="WP_034635913.1">
    <property type="nucleotide sequence ID" value="NZ_CBCSJC010000001.1"/>
</dbReference>
<dbReference type="STRING" id="574376.BAMA_09590"/>
<dbReference type="OrthoDB" id="2918030at2"/>
<comment type="caution">
    <text evidence="2">The sequence shown here is derived from an EMBL/GenBank/DDBJ whole genome shotgun (WGS) entry which is preliminary data.</text>
</comment>
<evidence type="ECO:0000313" key="3">
    <source>
        <dbReference type="Proteomes" id="UP000027822"/>
    </source>
</evidence>
<feature type="transmembrane region" description="Helical" evidence="1">
    <location>
        <begin position="7"/>
        <end position="27"/>
    </location>
</feature>
<sequence length="72" mass="7982">MNFHGSLSAILCYAVTVMLLYFIGDATNISMLQFSKEAAFDSEDNVYTSRSIAPLLLALPVYAIVLYKSKKI</sequence>
<feature type="transmembrane region" description="Helical" evidence="1">
    <location>
        <begin position="47"/>
        <end position="67"/>
    </location>
</feature>
<evidence type="ECO:0000256" key="1">
    <source>
        <dbReference type="SAM" id="Phobius"/>
    </source>
</evidence>
<dbReference type="EMBL" id="JOTN01000002">
    <property type="protein sequence ID" value="KEK21035.1"/>
    <property type="molecule type" value="Genomic_DNA"/>
</dbReference>
<keyword evidence="3" id="KW-1185">Reference proteome</keyword>
<gene>
    <name evidence="2" type="ORF">BAMA_09590</name>
</gene>
<keyword evidence="1" id="KW-0812">Transmembrane</keyword>
<organism evidence="2 3">
    <name type="scientific">Bacillus manliponensis</name>
    <dbReference type="NCBI Taxonomy" id="574376"/>
    <lineage>
        <taxon>Bacteria</taxon>
        <taxon>Bacillati</taxon>
        <taxon>Bacillota</taxon>
        <taxon>Bacilli</taxon>
        <taxon>Bacillales</taxon>
        <taxon>Bacillaceae</taxon>
        <taxon>Bacillus</taxon>
        <taxon>Bacillus cereus group</taxon>
    </lineage>
</organism>
<protein>
    <submittedName>
        <fullName evidence="2">Uncharacterized protein</fullName>
    </submittedName>
</protein>
<name>A0A073K3I9_9BACI</name>